<sequence>MLVMWTKFSSPTLSAPSAANPEARREGTPQIHPPLELPGDAILKNYALPSTRPQEDLEALAHTFSNLLLLIKGDSPFRMGANEEFAAALRGKNRTQLRFLSDTHRAFNAQGQLIDRWDTPLYFHAIARNRVDIRSAGPDRQMWTADDLHRRYDGSFLKGEALNPKSLFQDKEPGRSVR</sequence>
<feature type="region of interest" description="Disordered" evidence="1">
    <location>
        <begin position="1"/>
        <end position="35"/>
    </location>
</feature>
<reference evidence="3" key="1">
    <citation type="journal article" date="2019" name="Int. J. Syst. Evol. Microbiol.">
        <title>The Global Catalogue of Microorganisms (GCM) 10K type strain sequencing project: providing services to taxonomists for standard genome sequencing and annotation.</title>
        <authorList>
            <consortium name="The Broad Institute Genomics Platform"/>
            <consortium name="The Broad Institute Genome Sequencing Center for Infectious Disease"/>
            <person name="Wu L."/>
            <person name="Ma J."/>
        </authorList>
    </citation>
    <scope>NUCLEOTIDE SEQUENCE [LARGE SCALE GENOMIC DNA]</scope>
    <source>
        <strain evidence="3">JCM 18053</strain>
    </source>
</reference>
<protein>
    <submittedName>
        <fullName evidence="2">Uncharacterized protein</fullName>
    </submittedName>
</protein>
<evidence type="ECO:0000313" key="2">
    <source>
        <dbReference type="EMBL" id="GAA5141718.1"/>
    </source>
</evidence>
<evidence type="ECO:0000313" key="3">
    <source>
        <dbReference type="Proteomes" id="UP001499852"/>
    </source>
</evidence>
<dbReference type="EMBL" id="BAABIA010000005">
    <property type="protein sequence ID" value="GAA5141718.1"/>
    <property type="molecule type" value="Genomic_DNA"/>
</dbReference>
<keyword evidence="3" id="KW-1185">Reference proteome</keyword>
<gene>
    <name evidence="2" type="ORF">GCM10023213_26390</name>
</gene>
<feature type="compositionally biased region" description="Polar residues" evidence="1">
    <location>
        <begin position="7"/>
        <end position="17"/>
    </location>
</feature>
<organism evidence="2 3">
    <name type="scientific">Prosthecobacter algae</name>
    <dbReference type="NCBI Taxonomy" id="1144682"/>
    <lineage>
        <taxon>Bacteria</taxon>
        <taxon>Pseudomonadati</taxon>
        <taxon>Verrucomicrobiota</taxon>
        <taxon>Verrucomicrobiia</taxon>
        <taxon>Verrucomicrobiales</taxon>
        <taxon>Verrucomicrobiaceae</taxon>
        <taxon>Prosthecobacter</taxon>
    </lineage>
</organism>
<accession>A0ABP9P8L9</accession>
<dbReference type="Proteomes" id="UP001499852">
    <property type="component" value="Unassembled WGS sequence"/>
</dbReference>
<comment type="caution">
    <text evidence="2">The sequence shown here is derived from an EMBL/GenBank/DDBJ whole genome shotgun (WGS) entry which is preliminary data.</text>
</comment>
<name>A0ABP9P8L9_9BACT</name>
<evidence type="ECO:0000256" key="1">
    <source>
        <dbReference type="SAM" id="MobiDB-lite"/>
    </source>
</evidence>
<proteinExistence type="predicted"/>